<comment type="caution">
    <text evidence="1">The sequence shown here is derived from an EMBL/GenBank/DDBJ whole genome shotgun (WGS) entry which is preliminary data.</text>
</comment>
<dbReference type="Proteomes" id="UP000014614">
    <property type="component" value="Unassembled WGS sequence"/>
</dbReference>
<proteinExistence type="predicted"/>
<dbReference type="HOGENOM" id="CLU_3388113_0_0_10"/>
<dbReference type="AlphaFoldDB" id="S3ZBH8"/>
<accession>S3ZBH8</accession>
<dbReference type="EMBL" id="ATFP01000050">
    <property type="protein sequence ID" value="EPH18120.1"/>
    <property type="molecule type" value="Genomic_DNA"/>
</dbReference>
<protein>
    <submittedName>
        <fullName evidence="1">Uncharacterized protein</fullName>
    </submittedName>
</protein>
<gene>
    <name evidence="1" type="ORF">HMPREF1181_02904</name>
</gene>
<evidence type="ECO:0000313" key="2">
    <source>
        <dbReference type="Proteomes" id="UP000014614"/>
    </source>
</evidence>
<evidence type="ECO:0000313" key="1">
    <source>
        <dbReference type="EMBL" id="EPH18120.1"/>
    </source>
</evidence>
<reference evidence="1 2" key="1">
    <citation type="submission" date="2013-05" db="EMBL/GenBank/DDBJ databases">
        <title>The Genome Sequence of Bacteroides stercoris CC31F.</title>
        <authorList>
            <consortium name="The Broad Institute Genomics Platform"/>
            <person name="Earl A."/>
            <person name="Ward D."/>
            <person name="Feldgarden M."/>
            <person name="Gevers D."/>
            <person name="Oliphant K."/>
            <person name="Allen-Vercoe E."/>
            <person name="Walker B."/>
            <person name="Young S."/>
            <person name="Zeng Q."/>
            <person name="Gargeya S."/>
            <person name="Fitzgerald M."/>
            <person name="Haas B."/>
            <person name="Abouelleil A."/>
            <person name="Allen A.W."/>
            <person name="Alvarado L."/>
            <person name="Arachchi H.M."/>
            <person name="Berlin A.M."/>
            <person name="Chapman S.B."/>
            <person name="Gainer-Dewar J."/>
            <person name="Goldberg J."/>
            <person name="Griggs A."/>
            <person name="Gujja S."/>
            <person name="Hansen M."/>
            <person name="Howarth C."/>
            <person name="Imamovic A."/>
            <person name="Ireland A."/>
            <person name="Larimer J."/>
            <person name="McCowan C."/>
            <person name="Murphy C."/>
            <person name="Pearson M."/>
            <person name="Poon T.W."/>
            <person name="Priest M."/>
            <person name="Roberts A."/>
            <person name="Saif S."/>
            <person name="Shea T."/>
            <person name="Sisk P."/>
            <person name="Sykes S."/>
            <person name="Wortman J."/>
            <person name="Nusbaum C."/>
            <person name="Birren B."/>
        </authorList>
    </citation>
    <scope>NUCLEOTIDE SEQUENCE [LARGE SCALE GENOMIC DNA]</scope>
    <source>
        <strain evidence="1 2">CC31F</strain>
    </source>
</reference>
<name>S3ZBH8_BACSE</name>
<sequence>MNRQVVSSQAEMSYYLTTYLIPSNSLNLLCSE</sequence>
<organism evidence="1 2">
    <name type="scientific">Bacteroides stercoris CC31F</name>
    <dbReference type="NCBI Taxonomy" id="1073351"/>
    <lineage>
        <taxon>Bacteria</taxon>
        <taxon>Pseudomonadati</taxon>
        <taxon>Bacteroidota</taxon>
        <taxon>Bacteroidia</taxon>
        <taxon>Bacteroidales</taxon>
        <taxon>Bacteroidaceae</taxon>
        <taxon>Bacteroides</taxon>
    </lineage>
</organism>